<evidence type="ECO:0000313" key="1">
    <source>
        <dbReference type="EMBL" id="OTF74119.1"/>
    </source>
</evidence>
<feature type="non-terminal residue" evidence="1">
    <location>
        <position position="97"/>
    </location>
</feature>
<comment type="caution">
    <text evidence="1">The sequence shown here is derived from an EMBL/GenBank/DDBJ whole genome shotgun (WGS) entry which is preliminary data.</text>
</comment>
<dbReference type="OrthoDB" id="10499131at2759"/>
<gene>
    <name evidence="1" type="ORF">BLA29_013575</name>
</gene>
<protein>
    <submittedName>
        <fullName evidence="1">Uncharacterized protein</fullName>
    </submittedName>
</protein>
<evidence type="ECO:0000313" key="2">
    <source>
        <dbReference type="Proteomes" id="UP000194236"/>
    </source>
</evidence>
<sequence>MTSIIRIVNKYFESIQKNLGSFEPYIDDEIIDIEMKTIRKEISEINVLTCTIDHNNNPHRNYPQIRSNSGTKWPCTGHYKPELGLGLLKKLFDKTNS</sequence>
<dbReference type="Proteomes" id="UP000194236">
    <property type="component" value="Unassembled WGS sequence"/>
</dbReference>
<name>A0A1Y3B003_EURMA</name>
<proteinExistence type="predicted"/>
<reference evidence="1 2" key="1">
    <citation type="submission" date="2017-03" db="EMBL/GenBank/DDBJ databases">
        <title>Genome Survey of Euroglyphus maynei.</title>
        <authorList>
            <person name="Arlian L.G."/>
            <person name="Morgan M.S."/>
            <person name="Rider S.D."/>
        </authorList>
    </citation>
    <scope>NUCLEOTIDE SEQUENCE [LARGE SCALE GENOMIC DNA]</scope>
    <source>
        <strain evidence="1">Arlian Lab</strain>
        <tissue evidence="1">Whole body</tissue>
    </source>
</reference>
<dbReference type="AlphaFoldDB" id="A0A1Y3B003"/>
<organism evidence="1 2">
    <name type="scientific">Euroglyphus maynei</name>
    <name type="common">Mayne's house dust mite</name>
    <dbReference type="NCBI Taxonomy" id="6958"/>
    <lineage>
        <taxon>Eukaryota</taxon>
        <taxon>Metazoa</taxon>
        <taxon>Ecdysozoa</taxon>
        <taxon>Arthropoda</taxon>
        <taxon>Chelicerata</taxon>
        <taxon>Arachnida</taxon>
        <taxon>Acari</taxon>
        <taxon>Acariformes</taxon>
        <taxon>Sarcoptiformes</taxon>
        <taxon>Astigmata</taxon>
        <taxon>Psoroptidia</taxon>
        <taxon>Analgoidea</taxon>
        <taxon>Pyroglyphidae</taxon>
        <taxon>Pyroglyphinae</taxon>
        <taxon>Euroglyphus</taxon>
    </lineage>
</organism>
<keyword evidence="2" id="KW-1185">Reference proteome</keyword>
<accession>A0A1Y3B003</accession>
<dbReference type="EMBL" id="MUJZ01048607">
    <property type="protein sequence ID" value="OTF74119.1"/>
    <property type="molecule type" value="Genomic_DNA"/>
</dbReference>